<dbReference type="SMART" id="SM00192">
    <property type="entry name" value="LDLa"/>
    <property type="match status" value="1"/>
</dbReference>
<dbReference type="PRINTS" id="PR00253">
    <property type="entry name" value="GABAARECEPTR"/>
</dbReference>
<evidence type="ECO:0000256" key="9">
    <source>
        <dbReference type="ARBA" id="ARBA00023136"/>
    </source>
</evidence>
<dbReference type="EMBL" id="QCYY01002018">
    <property type="protein sequence ID" value="ROT73560.1"/>
    <property type="molecule type" value="Genomic_DNA"/>
</dbReference>
<reference evidence="15 16" key="2">
    <citation type="submission" date="2019-01" db="EMBL/GenBank/DDBJ databases">
        <title>The decoding of complex shrimp genome reveals the adaptation for benthos swimmer, frequently molting mechanism and breeding impact on genome.</title>
        <authorList>
            <person name="Sun Y."/>
            <person name="Gao Y."/>
            <person name="Yu Y."/>
        </authorList>
    </citation>
    <scope>NUCLEOTIDE SEQUENCE [LARGE SCALE GENOMIC DNA]</scope>
    <source>
        <tissue evidence="15">Muscle</tissue>
    </source>
</reference>
<dbReference type="AlphaFoldDB" id="A0A3R7P2G1"/>
<organism evidence="15 16">
    <name type="scientific">Penaeus vannamei</name>
    <name type="common">Whiteleg shrimp</name>
    <name type="synonym">Litopenaeus vannamei</name>
    <dbReference type="NCBI Taxonomy" id="6689"/>
    <lineage>
        <taxon>Eukaryota</taxon>
        <taxon>Metazoa</taxon>
        <taxon>Ecdysozoa</taxon>
        <taxon>Arthropoda</taxon>
        <taxon>Crustacea</taxon>
        <taxon>Multicrustacea</taxon>
        <taxon>Malacostraca</taxon>
        <taxon>Eumalacostraca</taxon>
        <taxon>Eucarida</taxon>
        <taxon>Decapoda</taxon>
        <taxon>Dendrobranchiata</taxon>
        <taxon>Penaeoidea</taxon>
        <taxon>Penaeidae</taxon>
        <taxon>Penaeus</taxon>
    </lineage>
</organism>
<feature type="transmembrane region" description="Helical" evidence="13">
    <location>
        <begin position="727"/>
        <end position="748"/>
    </location>
</feature>
<keyword evidence="11" id="KW-0407">Ion channel</keyword>
<dbReference type="Gene3D" id="3.10.100.10">
    <property type="entry name" value="Mannose-Binding Protein A, subunit A"/>
    <property type="match status" value="1"/>
</dbReference>
<evidence type="ECO:0000256" key="3">
    <source>
        <dbReference type="ARBA" id="ARBA00022448"/>
    </source>
</evidence>
<dbReference type="InterPro" id="IPR016187">
    <property type="entry name" value="CTDL_fold"/>
</dbReference>
<dbReference type="InterPro" id="IPR023415">
    <property type="entry name" value="LDLR_class-A_CS"/>
</dbReference>
<dbReference type="Pfam" id="PF02932">
    <property type="entry name" value="Neur_chan_memb"/>
    <property type="match status" value="1"/>
</dbReference>
<evidence type="ECO:0000256" key="5">
    <source>
        <dbReference type="ARBA" id="ARBA00022692"/>
    </source>
</evidence>
<dbReference type="PROSITE" id="PS50041">
    <property type="entry name" value="C_TYPE_LECTIN_2"/>
    <property type="match status" value="1"/>
</dbReference>
<dbReference type="InterPro" id="IPR001304">
    <property type="entry name" value="C-type_lectin-like"/>
</dbReference>
<dbReference type="PROSITE" id="PS50068">
    <property type="entry name" value="LDLRA_2"/>
    <property type="match status" value="1"/>
</dbReference>
<keyword evidence="9 13" id="KW-0472">Membrane</keyword>
<feature type="transmembrane region" description="Helical" evidence="13">
    <location>
        <begin position="694"/>
        <end position="720"/>
    </location>
</feature>
<dbReference type="PANTHER" id="PTHR18945">
    <property type="entry name" value="NEUROTRANSMITTER GATED ION CHANNEL"/>
    <property type="match status" value="1"/>
</dbReference>
<dbReference type="PROSITE" id="PS01209">
    <property type="entry name" value="LDLRA_1"/>
    <property type="match status" value="1"/>
</dbReference>
<dbReference type="InterPro" id="IPR006028">
    <property type="entry name" value="GABAA/Glycine_rcpt"/>
</dbReference>
<dbReference type="InterPro" id="IPR036055">
    <property type="entry name" value="LDL_receptor-like_sf"/>
</dbReference>
<dbReference type="CDD" id="cd00112">
    <property type="entry name" value="LDLa"/>
    <property type="match status" value="1"/>
</dbReference>
<dbReference type="Pfam" id="PF00059">
    <property type="entry name" value="Lectin_C"/>
    <property type="match status" value="1"/>
</dbReference>
<keyword evidence="10 12" id="KW-1015">Disulfide bond</keyword>
<protein>
    <submittedName>
        <fullName evidence="15">Ligand-gated ion channel 50</fullName>
    </submittedName>
</protein>
<dbReference type="Pfam" id="PF00057">
    <property type="entry name" value="Ldl_recept_a"/>
    <property type="match status" value="1"/>
</dbReference>
<dbReference type="GO" id="GO:0099095">
    <property type="term" value="F:ligand-gated monoatomic anion channel activity"/>
    <property type="evidence" value="ECO:0007669"/>
    <property type="project" value="UniProtKB-ARBA"/>
</dbReference>
<dbReference type="Pfam" id="PF02931">
    <property type="entry name" value="Neur_chan_LBD"/>
    <property type="match status" value="1"/>
</dbReference>
<feature type="disulfide bond" evidence="12">
    <location>
        <begin position="492"/>
        <end position="507"/>
    </location>
</feature>
<evidence type="ECO:0000259" key="14">
    <source>
        <dbReference type="PROSITE" id="PS50041"/>
    </source>
</evidence>
<evidence type="ECO:0000256" key="6">
    <source>
        <dbReference type="ARBA" id="ARBA00022729"/>
    </source>
</evidence>
<gene>
    <name evidence="15" type="ORF">C7M84_008007</name>
</gene>
<sequence>MEKCGILECEGTPLVHLQTTGIARKDSGLKWRRTLPPLKDFTFCARFFSFRRHSADYLLSYAVPENDNEINIREPDLQDVVPAPGVLPEARLRVDPVSRARTPALVLLLPARRPRSRQRPTHHAVRVAGLAARRQAFLLVHSSPTSPALSYRRAGPLVVIGGGVLIIGQDQDTFGGGTSYWQSFNGLLADYFLAEGLLAESKVEDYLSCASDVDLGRPLLSFDALQQDFDVGIDTNVTDEDGLEMCKEDTGVTLIFPEVREFAQAQLLCAATGGRMVVPRNDEENDALFEEGLQFEEECMVRSKTNGYWLGIVWRLDAGAWRDVTTQGNVSYKNFKGSESWARTRPEACAYSTLRYADTEPEDYGEWYPTLCDSTVCAACRYDAPPALRVRGLCPTSLIDREYYVYGTANGRRVINGRERTQIARAPDPDGDGHSWQLSLLGEPACARRPDGRGRLRGDDCPGELVTLKLSSCGRDRYMCRDGTCIARARRCNLDLDCLDSSDEVGCNTVIIPDGYDRNLPPKVSSDRPARVWVDLKIRLVRRLELLDSKLELDMVFKRTWYDSRLRYKNLHRDNNLNKIDDLVDVAWYPDIVLTGSEDSTAQVDVRRTAAWGQLESEPDADNDFLIEDGEGAPQGVPGLEEATRGPLRLAGCRIPGSRNCSGNGGGVEDLEASSVSQQNKSGQRVVLTLTNLYGYYISAVYIPTFLLIIVSYLTFFFPLDDFSNRITVSLTSLLVLSALFSQVASGLPKTAYLKLIDIWFLFCIMTDFTMMALLVFINNLVADAVAPNKTTPGVSLIKVKAFENREEQNPVFVHALPLPSS</sequence>
<dbReference type="SUPFAM" id="SSF57424">
    <property type="entry name" value="LDL receptor-like module"/>
    <property type="match status" value="1"/>
</dbReference>
<dbReference type="InterPro" id="IPR002172">
    <property type="entry name" value="LDrepeatLR_classA_rpt"/>
</dbReference>
<proteinExistence type="predicted"/>
<dbReference type="Gene3D" id="4.10.400.10">
    <property type="entry name" value="Low-density Lipoprotein Receptor"/>
    <property type="match status" value="1"/>
</dbReference>
<keyword evidence="8" id="KW-0406">Ion transport</keyword>
<reference evidence="15 16" key="1">
    <citation type="submission" date="2018-04" db="EMBL/GenBank/DDBJ databases">
        <authorList>
            <person name="Zhang X."/>
            <person name="Yuan J."/>
            <person name="Li F."/>
            <person name="Xiang J."/>
        </authorList>
    </citation>
    <scope>NUCLEOTIDE SEQUENCE [LARGE SCALE GENOMIC DNA]</scope>
    <source>
        <tissue evidence="15">Muscle</tissue>
    </source>
</reference>
<dbReference type="InterPro" id="IPR006201">
    <property type="entry name" value="Neur_channel"/>
</dbReference>
<evidence type="ECO:0000256" key="2">
    <source>
        <dbReference type="ARBA" id="ARBA00004236"/>
    </source>
</evidence>
<dbReference type="GO" id="GO:0005254">
    <property type="term" value="F:chloride channel activity"/>
    <property type="evidence" value="ECO:0007669"/>
    <property type="project" value="UniProtKB-ARBA"/>
</dbReference>
<dbReference type="GO" id="GO:0005886">
    <property type="term" value="C:plasma membrane"/>
    <property type="evidence" value="ECO:0007669"/>
    <property type="project" value="UniProtKB-SubCell"/>
</dbReference>
<comment type="caution">
    <text evidence="15">The sequence shown here is derived from an EMBL/GenBank/DDBJ whole genome shotgun (WGS) entry which is preliminary data.</text>
</comment>
<dbReference type="GO" id="GO:0004888">
    <property type="term" value="F:transmembrane signaling receptor activity"/>
    <property type="evidence" value="ECO:0007669"/>
    <property type="project" value="InterPro"/>
</dbReference>
<dbReference type="Gene3D" id="1.20.58.390">
    <property type="entry name" value="Neurotransmitter-gated ion-channel transmembrane domain"/>
    <property type="match status" value="1"/>
</dbReference>
<feature type="disulfide bond" evidence="12">
    <location>
        <begin position="473"/>
        <end position="485"/>
    </location>
</feature>
<evidence type="ECO:0000256" key="11">
    <source>
        <dbReference type="ARBA" id="ARBA00023303"/>
    </source>
</evidence>
<evidence type="ECO:0000313" key="15">
    <source>
        <dbReference type="EMBL" id="ROT73560.1"/>
    </source>
</evidence>
<dbReference type="Proteomes" id="UP000283509">
    <property type="component" value="Unassembled WGS sequence"/>
</dbReference>
<dbReference type="SUPFAM" id="SSF90112">
    <property type="entry name" value="Neurotransmitter-gated ion-channel transmembrane pore"/>
    <property type="match status" value="1"/>
</dbReference>
<dbReference type="InterPro" id="IPR038050">
    <property type="entry name" value="Neuro_actylchol_rec"/>
</dbReference>
<keyword evidence="7 13" id="KW-1133">Transmembrane helix</keyword>
<dbReference type="Gene3D" id="2.70.170.10">
    <property type="entry name" value="Neurotransmitter-gated ion-channel ligand-binding domain"/>
    <property type="match status" value="1"/>
</dbReference>
<dbReference type="SUPFAM" id="SSF63712">
    <property type="entry name" value="Nicotinic receptor ligand binding domain-like"/>
    <property type="match status" value="1"/>
</dbReference>
<feature type="disulfide bond" evidence="12">
    <location>
        <begin position="480"/>
        <end position="498"/>
    </location>
</feature>
<keyword evidence="16" id="KW-1185">Reference proteome</keyword>
<evidence type="ECO:0000256" key="8">
    <source>
        <dbReference type="ARBA" id="ARBA00023065"/>
    </source>
</evidence>
<evidence type="ECO:0000256" key="12">
    <source>
        <dbReference type="PROSITE-ProRule" id="PRU00124"/>
    </source>
</evidence>
<keyword evidence="5 13" id="KW-0812">Transmembrane</keyword>
<comment type="subcellular location">
    <subcellularLocation>
        <location evidence="2">Cell membrane</location>
    </subcellularLocation>
    <subcellularLocation>
        <location evidence="1">Membrane</location>
        <topology evidence="1">Multi-pass membrane protein</topology>
    </subcellularLocation>
</comment>
<evidence type="ECO:0000313" key="16">
    <source>
        <dbReference type="Proteomes" id="UP000283509"/>
    </source>
</evidence>
<dbReference type="InterPro" id="IPR016186">
    <property type="entry name" value="C-type_lectin-like/link_sf"/>
</dbReference>
<evidence type="ECO:0000256" key="7">
    <source>
        <dbReference type="ARBA" id="ARBA00022989"/>
    </source>
</evidence>
<dbReference type="InterPro" id="IPR006202">
    <property type="entry name" value="Neur_chan_lig-bd"/>
</dbReference>
<dbReference type="InterPro" id="IPR036734">
    <property type="entry name" value="Neur_chan_lig-bd_sf"/>
</dbReference>
<dbReference type="OrthoDB" id="6352648at2759"/>
<keyword evidence="4" id="KW-1003">Cell membrane</keyword>
<dbReference type="GO" id="GO:0005230">
    <property type="term" value="F:extracellular ligand-gated monoatomic ion channel activity"/>
    <property type="evidence" value="ECO:0007669"/>
    <property type="project" value="InterPro"/>
</dbReference>
<evidence type="ECO:0000256" key="13">
    <source>
        <dbReference type="SAM" id="Phobius"/>
    </source>
</evidence>
<dbReference type="CDD" id="cd00037">
    <property type="entry name" value="CLECT"/>
    <property type="match status" value="1"/>
</dbReference>
<keyword evidence="3" id="KW-0813">Transport</keyword>
<evidence type="ECO:0000256" key="4">
    <source>
        <dbReference type="ARBA" id="ARBA00022475"/>
    </source>
</evidence>
<evidence type="ECO:0000256" key="1">
    <source>
        <dbReference type="ARBA" id="ARBA00004141"/>
    </source>
</evidence>
<dbReference type="InterPro" id="IPR036719">
    <property type="entry name" value="Neuro-gated_channel_TM_sf"/>
</dbReference>
<dbReference type="InterPro" id="IPR006029">
    <property type="entry name" value="Neurotrans-gated_channel_TM"/>
</dbReference>
<name>A0A3R7P2G1_PENVA</name>
<accession>A0A3R7P2G1</accession>
<dbReference type="SUPFAM" id="SSF56436">
    <property type="entry name" value="C-type lectin-like"/>
    <property type="match status" value="1"/>
</dbReference>
<feature type="transmembrane region" description="Helical" evidence="13">
    <location>
        <begin position="760"/>
        <end position="782"/>
    </location>
</feature>
<dbReference type="SMART" id="SM00034">
    <property type="entry name" value="CLECT"/>
    <property type="match status" value="1"/>
</dbReference>
<keyword evidence="6" id="KW-0732">Signal</keyword>
<feature type="domain" description="C-type lectin" evidence="14">
    <location>
        <begin position="260"/>
        <end position="381"/>
    </location>
</feature>
<evidence type="ECO:0000256" key="10">
    <source>
        <dbReference type="ARBA" id="ARBA00023157"/>
    </source>
</evidence>